<dbReference type="PROSITE" id="PS51186">
    <property type="entry name" value="GNAT"/>
    <property type="match status" value="1"/>
</dbReference>
<dbReference type="SUPFAM" id="SSF55729">
    <property type="entry name" value="Acyl-CoA N-acyltransferases (Nat)"/>
    <property type="match status" value="1"/>
</dbReference>
<comment type="caution">
    <text evidence="2">The sequence shown here is derived from an EMBL/GenBank/DDBJ whole genome shotgun (WGS) entry which is preliminary data.</text>
</comment>
<dbReference type="InterPro" id="IPR000182">
    <property type="entry name" value="GNAT_dom"/>
</dbReference>
<dbReference type="GO" id="GO:0016747">
    <property type="term" value="F:acyltransferase activity, transferring groups other than amino-acyl groups"/>
    <property type="evidence" value="ECO:0007669"/>
    <property type="project" value="InterPro"/>
</dbReference>
<dbReference type="CDD" id="cd04301">
    <property type="entry name" value="NAT_SF"/>
    <property type="match status" value="1"/>
</dbReference>
<dbReference type="EMBL" id="MEUJ01000003">
    <property type="protein sequence ID" value="OGC40593.1"/>
    <property type="molecule type" value="Genomic_DNA"/>
</dbReference>
<dbReference type="Gene3D" id="3.40.630.30">
    <property type="match status" value="1"/>
</dbReference>
<accession>A0A1F4U8H9</accession>
<dbReference type="Pfam" id="PF00583">
    <property type="entry name" value="Acetyltransf_1"/>
    <property type="match status" value="1"/>
</dbReference>
<evidence type="ECO:0000313" key="2">
    <source>
        <dbReference type="EMBL" id="OGC40593.1"/>
    </source>
</evidence>
<organism evidence="2 3">
    <name type="scientific">candidate division WOR-1 bacterium RIFOXYC2_FULL_46_14</name>
    <dbReference type="NCBI Taxonomy" id="1802587"/>
    <lineage>
        <taxon>Bacteria</taxon>
        <taxon>Bacillati</taxon>
        <taxon>Saganbacteria</taxon>
    </lineage>
</organism>
<proteinExistence type="predicted"/>
<protein>
    <recommendedName>
        <fullName evidence="1">N-acetyltransferase domain-containing protein</fullName>
    </recommendedName>
</protein>
<name>A0A1F4U8H9_UNCSA</name>
<sequence>MPIARKPFGNNIGKTSVHATLGSRIISVKRSEDYPIEITRAEDWIEVKDDIMEIEQACFHQNLRESEASLSSAFKDPNNIFLVLKDHKGKIIAYSYGTPLEKAEAVNTNDPECYRPKTLYVQSSAVLPDFQGKGIGKRLKQKMVECARERGYHNIAGHARSGASLKINLKHGAKVVKGFKNWGGTGETYCYYFLPLVEMAGRPAIKPKYAKAPKLRPWMHLYSLLAMPSKLFSHLYPTQTICRLYKAGFIKEAELLFERTLAAAEEFKSMGGDGRFVFSNIATQMLRERVFEIAGISAHSLIARGVEEAPGSEKYIIEQGFGEFEENHRFERQNAFLKELQTLLRQEKFESAIERMSFAPTPKEFNDTIIASITGSSIPQKKKAGLLGRLELLLPGAFLELAEAFHQIGCLKESQRCFQKAAKSLERENPVSSFVDRLRIASSTEKHLGYAAAEPAYRQLKDEYETWEHEDHFFLHLFHLTQVVGIQQQYGTSCFENNGLIEKIFRGFGWRSDDTELAGDFIAIIDKAGKTEEYQKRFGELDEKHSAAMENEVKKLSFHKERAAFFHTIAVLAKQSLETVKEAADRINASSPYKEGEEEVTADVISAKLTEEGMYEEALKYFRQYSGPSRDELFLWKIIAAGNPDRAYQLFLEHSEKKNLPNEDSIVSTIAAEMLKRGVELKQILTIIAGRHPTVYLSIMSELAFLDRFEEAWQVAEKVRYKHGFSLHLARNVLHLVERTLGSGGLVPEKAGTNHLDLVADDALEGLPKDLAKKIKRHPDSAQIISRIMSQNTRTAISEIPEYVAAKIKELFVFEEKKFKEDDLIRLSNFLMAAESISRSPVICQRLRQISEKYKDSGLLCRLAEMSSVFMELGEEDPLKNELEAIGFRRADIADSHGLRTALANMNRFLVEKLADKLGVKIDTKEVDRENLTWDLTNLVKLMRTIDTLKEELKHPQKLAFVVEHALVGDFKQAVAALEHNIRLRRELSIKGIDTSTWLNYSAERVFRTEGSAQIGVDQIAAKRELEESIKSLFGSNDEKRYGAFGMKSPKEEYVESEHRRRVGPYFSEFSGFLSRHGLNFSKGALVKNGGVKEEDLIAVAQFLLKLSVRFSKGAVSSEAKVIAQTAGNHLQGIVNELQDSSPALSPQILRVRMWKRVPQQDLFQGNFTVCCIAIDGKEGKGAIIDYLIDEGFNMIEILNNKGQVVSNALLWLAEDENGKITLVIDNVEVEPGHKKEKTKEEIAKNIFAFSKELSRAIGAEQIIIGTAYNDVEISAHAKEPKQKIKLKKIGGSIDNLPYYLDVFTGWVGDLEQLQESNAHKVD</sequence>
<dbReference type="Proteomes" id="UP000179242">
    <property type="component" value="Unassembled WGS sequence"/>
</dbReference>
<reference evidence="2 3" key="1">
    <citation type="journal article" date="2016" name="Nat. Commun.">
        <title>Thousands of microbial genomes shed light on interconnected biogeochemical processes in an aquifer system.</title>
        <authorList>
            <person name="Anantharaman K."/>
            <person name="Brown C.T."/>
            <person name="Hug L.A."/>
            <person name="Sharon I."/>
            <person name="Castelle C.J."/>
            <person name="Probst A.J."/>
            <person name="Thomas B.C."/>
            <person name="Singh A."/>
            <person name="Wilkins M.J."/>
            <person name="Karaoz U."/>
            <person name="Brodie E.L."/>
            <person name="Williams K.H."/>
            <person name="Hubbard S.S."/>
            <person name="Banfield J.F."/>
        </authorList>
    </citation>
    <scope>NUCLEOTIDE SEQUENCE [LARGE SCALE GENOMIC DNA]</scope>
</reference>
<gene>
    <name evidence="2" type="ORF">A2438_06220</name>
</gene>
<dbReference type="InterPro" id="IPR016181">
    <property type="entry name" value="Acyl_CoA_acyltransferase"/>
</dbReference>
<evidence type="ECO:0000313" key="3">
    <source>
        <dbReference type="Proteomes" id="UP000179242"/>
    </source>
</evidence>
<evidence type="ECO:0000259" key="1">
    <source>
        <dbReference type="PROSITE" id="PS51186"/>
    </source>
</evidence>
<feature type="domain" description="N-acetyltransferase" evidence="1">
    <location>
        <begin position="36"/>
        <end position="195"/>
    </location>
</feature>